<evidence type="ECO:0000256" key="2">
    <source>
        <dbReference type="PROSITE-ProRule" id="PRU00339"/>
    </source>
</evidence>
<organism evidence="4 5">
    <name type="scientific">Stylosanthes scabra</name>
    <dbReference type="NCBI Taxonomy" id="79078"/>
    <lineage>
        <taxon>Eukaryota</taxon>
        <taxon>Viridiplantae</taxon>
        <taxon>Streptophyta</taxon>
        <taxon>Embryophyta</taxon>
        <taxon>Tracheophyta</taxon>
        <taxon>Spermatophyta</taxon>
        <taxon>Magnoliopsida</taxon>
        <taxon>eudicotyledons</taxon>
        <taxon>Gunneridae</taxon>
        <taxon>Pentapetalae</taxon>
        <taxon>rosids</taxon>
        <taxon>fabids</taxon>
        <taxon>Fabales</taxon>
        <taxon>Fabaceae</taxon>
        <taxon>Papilionoideae</taxon>
        <taxon>50 kb inversion clade</taxon>
        <taxon>dalbergioids sensu lato</taxon>
        <taxon>Dalbergieae</taxon>
        <taxon>Pterocarpus clade</taxon>
        <taxon>Stylosanthes</taxon>
    </lineage>
</organism>
<dbReference type="SMART" id="SM00028">
    <property type="entry name" value="TPR"/>
    <property type="match status" value="4"/>
</dbReference>
<accession>A0ABU6YMD4</accession>
<reference evidence="4 5" key="1">
    <citation type="journal article" date="2023" name="Plants (Basel)">
        <title>Bridging the Gap: Combining Genomics and Transcriptomics Approaches to Understand Stylosanthes scabra, an Orphan Legume from the Brazilian Caatinga.</title>
        <authorList>
            <person name="Ferreira-Neto J.R.C."/>
            <person name="da Silva M.D."/>
            <person name="Binneck E."/>
            <person name="de Melo N.F."/>
            <person name="da Silva R.H."/>
            <person name="de Melo A.L.T.M."/>
            <person name="Pandolfi V."/>
            <person name="Bustamante F.O."/>
            <person name="Brasileiro-Vidal A.C."/>
            <person name="Benko-Iseppon A.M."/>
        </authorList>
    </citation>
    <scope>NUCLEOTIDE SEQUENCE [LARGE SCALE GENOMIC DNA]</scope>
    <source>
        <tissue evidence="4">Leaves</tissue>
    </source>
</reference>
<dbReference type="InterPro" id="IPR011990">
    <property type="entry name" value="TPR-like_helical_dom_sf"/>
</dbReference>
<dbReference type="PROSITE" id="PS50005">
    <property type="entry name" value="TPR"/>
    <property type="match status" value="1"/>
</dbReference>
<dbReference type="PANTHER" id="PTHR44203">
    <property type="entry name" value="ETO1-RELATED"/>
    <property type="match status" value="1"/>
</dbReference>
<dbReference type="Gene3D" id="3.30.710.10">
    <property type="entry name" value="Potassium Channel Kv1.1, Chain A"/>
    <property type="match status" value="1"/>
</dbReference>
<proteinExistence type="predicted"/>
<dbReference type="EMBL" id="JASCZI010242141">
    <property type="protein sequence ID" value="MED6209798.1"/>
    <property type="molecule type" value="Genomic_DNA"/>
</dbReference>
<comment type="pathway">
    <text evidence="1">Protein modification; protein ubiquitination.</text>
</comment>
<dbReference type="PANTHER" id="PTHR44203:SF3">
    <property type="entry name" value="ETO1-LIKE PROTEIN 2"/>
    <property type="match status" value="1"/>
</dbReference>
<comment type="caution">
    <text evidence="4">The sequence shown here is derived from an EMBL/GenBank/DDBJ whole genome shotgun (WGS) entry which is preliminary data.</text>
</comment>
<dbReference type="Proteomes" id="UP001341840">
    <property type="component" value="Unassembled WGS sequence"/>
</dbReference>
<dbReference type="SUPFAM" id="SSF54695">
    <property type="entry name" value="POZ domain"/>
    <property type="match status" value="1"/>
</dbReference>
<keyword evidence="5" id="KW-1185">Reference proteome</keyword>
<dbReference type="InterPro" id="IPR044631">
    <property type="entry name" value="ETO1-like"/>
</dbReference>
<keyword evidence="2" id="KW-0802">TPR repeat</keyword>
<feature type="region of interest" description="Disordered" evidence="3">
    <location>
        <begin position="18"/>
        <end position="40"/>
    </location>
</feature>
<name>A0ABU6YMD4_9FABA</name>
<sequence>MRGLKISERFKSTQVHALISSETNGGSRGTRRSNGSSSGVVSLVLSKAKTRKKTTSEVGNHVVPLQLPSSDTIEPSIEPYLKPINLVEALAELYYRLELCPQSQKTSICVEQYSLLRGIGDQKLLRRCLRTARQNAEDVLSKVVLSSWLRFERREDELEGVSTMECGGCILECPKLNLVNGFSPFSVNDKCQCPKESKQENSTESSVFLPYEEKDVSFCIGDEEICCVRWRIAELSDPFKAMLYGGFAESQMRKIDFTKSGICSKGMKAVELYSRTKRLDFFCPLTVLELLSFANRFCCEEMKSSCDSYLASNVENIDDALILIEYGLEERAPLLMASCLQVLLRQLPSSLYNLNVMKLFCSSGAKERFAMVGYDSFLLYYFLTQVAMEENMVSKTTTMLMQRLVECAVERWQKALAYHQLGCVLLERKEYKHAQHCFEAAADSGHVYSVAGLARTKHKQGQPYSAYKLISSLIFEHKPAGWMYQERAIYNMGREKIIDLDAATELDPSLTFPYKFRALAKVEEKHIKDGISELDKIIGFKLSADCLELRTWLFIALQDYESAVRDIRAMLTLEPSYITLQGKITGKYLLHLLSHEVQQKSQAECWMQLYEQWSSVDDVGSLAIIHQMLENEPGKSLLEFRQSLLLLRLNCQKAALRSLRMARNRCSSMQERLIYEGWILYDTGYRDEALARAESSISVQKSFEAFFLKAYVLADASLNPESSAYVIELLESALKCPSDGLRKGQALNNLGSIYVDCGKLDLAKLCYKNALAIRHTRAHQGLARVYHQKNQRKAAYDEMTKLISKADSNASAYEKRSEYCDREMAKADLDLATQLDPLRTYPYRYRAAVMMDEQKETEAVAELSKAINFKPDMQMLHLRAAFYESMGDLSSALQDCQAALCLDPNHTDTLDLYQRAQKLRFHCPSEG</sequence>
<dbReference type="SUPFAM" id="SSF48452">
    <property type="entry name" value="TPR-like"/>
    <property type="match status" value="3"/>
</dbReference>
<evidence type="ECO:0000256" key="3">
    <source>
        <dbReference type="SAM" id="MobiDB-lite"/>
    </source>
</evidence>
<dbReference type="InterPro" id="IPR019734">
    <property type="entry name" value="TPR_rpt"/>
</dbReference>
<evidence type="ECO:0000256" key="1">
    <source>
        <dbReference type="ARBA" id="ARBA00004906"/>
    </source>
</evidence>
<protein>
    <submittedName>
        <fullName evidence="4">Ethylene-overproduction protein 1</fullName>
    </submittedName>
</protein>
<dbReference type="InterPro" id="IPR011333">
    <property type="entry name" value="SKP1/BTB/POZ_sf"/>
</dbReference>
<gene>
    <name evidence="4" type="primary">ETO1_2</name>
    <name evidence="4" type="ORF">PIB30_058194</name>
</gene>
<dbReference type="Gene3D" id="1.25.40.10">
    <property type="entry name" value="Tetratricopeptide repeat domain"/>
    <property type="match status" value="3"/>
</dbReference>
<dbReference type="Pfam" id="PF13181">
    <property type="entry name" value="TPR_8"/>
    <property type="match status" value="1"/>
</dbReference>
<evidence type="ECO:0000313" key="5">
    <source>
        <dbReference type="Proteomes" id="UP001341840"/>
    </source>
</evidence>
<evidence type="ECO:0000313" key="4">
    <source>
        <dbReference type="EMBL" id="MED6209798.1"/>
    </source>
</evidence>
<feature type="repeat" description="TPR" evidence="2">
    <location>
        <begin position="873"/>
        <end position="906"/>
    </location>
</feature>